<name>A0A699GZI3_TANCI</name>
<keyword evidence="1" id="KW-0479">Metal-binding</keyword>
<dbReference type="InterPro" id="IPR001878">
    <property type="entry name" value="Znf_CCHC"/>
</dbReference>
<evidence type="ECO:0000313" key="4">
    <source>
        <dbReference type="EMBL" id="GEW93538.1"/>
    </source>
</evidence>
<dbReference type="InterPro" id="IPR036875">
    <property type="entry name" value="Znf_CCHC_sf"/>
</dbReference>
<sequence>MVAASKVLMLKTYEFEIKRMKIKQYIQMMDYALWVVIENAATLPKTQAVKGFDKSNVKCYNCHKRGYFARECRALRNQDNKHKKISRRSVPVETPASTALVSCDEIVNHLKSQTEQSLKDLKKSELMVLGYKTGFKPVEEVLEFFKKNKFIYLEDIKVLKVEIQIKEIAFKEIRRKLEISQKEKDGNQLTIDKFENAYKGLNKLIECQIVDNYKKGLGYENYNAVLPLYIGNFMPPTLDLSFTGLDEFANKPLTENTKSCKEETKVVRKNHDATIIEEWVSDDEEDNECHVTNLNTINHLGKFNGKADEGFFVGYSLNSKAFRVFNSRTSIVETNLHIRFSENTPNVVSSRTDWLFDIDVLTRTMNYEPIVTDPKSSHNDGSKPSSNDGNKVDEDPRKENEYTTKEELVTQKEEIELESTQSSTTAKLPLLKQGDYEMWRLRIEQYFQIQDYALWGVIENGKSFKPVAKTTTDDAGTSTEDLNLKFLRSLPSERNTHVVVWRNKSDLNTISLNDLYNNFKFVEQEIRGTTSSNTSNMAFVSSPSPNSTNEVPTVFGVSTASPQVSTANLSDATVYAFLPNQPNKSQLVHEDIKQIHKDDLEEMDLK</sequence>
<reference evidence="4" key="1">
    <citation type="journal article" date="2019" name="Sci. Rep.">
        <title>Draft genome of Tanacetum cinerariifolium, the natural source of mosquito coil.</title>
        <authorList>
            <person name="Yamashiro T."/>
            <person name="Shiraishi A."/>
            <person name="Satake H."/>
            <person name="Nakayama K."/>
        </authorList>
    </citation>
    <scope>NUCLEOTIDE SEQUENCE</scope>
</reference>
<feature type="compositionally biased region" description="Basic and acidic residues" evidence="2">
    <location>
        <begin position="390"/>
        <end position="405"/>
    </location>
</feature>
<comment type="caution">
    <text evidence="4">The sequence shown here is derived from an EMBL/GenBank/DDBJ whole genome shotgun (WGS) entry which is preliminary data.</text>
</comment>
<keyword evidence="1" id="KW-0862">Zinc</keyword>
<dbReference type="InterPro" id="IPR057670">
    <property type="entry name" value="SH3_retrovirus"/>
</dbReference>
<organism evidence="4">
    <name type="scientific">Tanacetum cinerariifolium</name>
    <name type="common">Dalmatian daisy</name>
    <name type="synonym">Chrysanthemum cinerariifolium</name>
    <dbReference type="NCBI Taxonomy" id="118510"/>
    <lineage>
        <taxon>Eukaryota</taxon>
        <taxon>Viridiplantae</taxon>
        <taxon>Streptophyta</taxon>
        <taxon>Embryophyta</taxon>
        <taxon>Tracheophyta</taxon>
        <taxon>Spermatophyta</taxon>
        <taxon>Magnoliopsida</taxon>
        <taxon>eudicotyledons</taxon>
        <taxon>Gunneridae</taxon>
        <taxon>Pentapetalae</taxon>
        <taxon>asterids</taxon>
        <taxon>campanulids</taxon>
        <taxon>Asterales</taxon>
        <taxon>Asteraceae</taxon>
        <taxon>Asteroideae</taxon>
        <taxon>Anthemideae</taxon>
        <taxon>Anthemidinae</taxon>
        <taxon>Tanacetum</taxon>
    </lineage>
</organism>
<evidence type="ECO:0000259" key="3">
    <source>
        <dbReference type="PROSITE" id="PS50158"/>
    </source>
</evidence>
<feature type="domain" description="CCHC-type" evidence="3">
    <location>
        <begin position="58"/>
        <end position="73"/>
    </location>
</feature>
<gene>
    <name evidence="4" type="ORF">Tci_265514</name>
</gene>
<dbReference type="EMBL" id="BKCJ010081124">
    <property type="protein sequence ID" value="GEW93538.1"/>
    <property type="molecule type" value="Genomic_DNA"/>
</dbReference>
<evidence type="ECO:0000256" key="2">
    <source>
        <dbReference type="SAM" id="MobiDB-lite"/>
    </source>
</evidence>
<dbReference type="AlphaFoldDB" id="A0A699GZI3"/>
<feature type="region of interest" description="Disordered" evidence="2">
    <location>
        <begin position="370"/>
        <end position="405"/>
    </location>
</feature>
<dbReference type="Gene3D" id="4.10.60.10">
    <property type="entry name" value="Zinc finger, CCHC-type"/>
    <property type="match status" value="1"/>
</dbReference>
<dbReference type="GO" id="GO:0003676">
    <property type="term" value="F:nucleic acid binding"/>
    <property type="evidence" value="ECO:0007669"/>
    <property type="project" value="InterPro"/>
</dbReference>
<dbReference type="GO" id="GO:0008270">
    <property type="term" value="F:zinc ion binding"/>
    <property type="evidence" value="ECO:0007669"/>
    <property type="project" value="UniProtKB-KW"/>
</dbReference>
<accession>A0A699GZI3</accession>
<dbReference type="SUPFAM" id="SSF57756">
    <property type="entry name" value="Retrovirus zinc finger-like domains"/>
    <property type="match status" value="1"/>
</dbReference>
<dbReference type="Pfam" id="PF25597">
    <property type="entry name" value="SH3_retrovirus"/>
    <property type="match status" value="1"/>
</dbReference>
<keyword evidence="1" id="KW-0863">Zinc-finger</keyword>
<proteinExistence type="predicted"/>
<protein>
    <submittedName>
        <fullName evidence="4">Ribonuclease H-like domain-containing protein</fullName>
    </submittedName>
</protein>
<dbReference type="PROSITE" id="PS50158">
    <property type="entry name" value="ZF_CCHC"/>
    <property type="match status" value="1"/>
</dbReference>
<evidence type="ECO:0000256" key="1">
    <source>
        <dbReference type="PROSITE-ProRule" id="PRU00047"/>
    </source>
</evidence>